<evidence type="ECO:0000313" key="1">
    <source>
        <dbReference type="EMBL" id="MBK6088451.1"/>
    </source>
</evidence>
<reference evidence="1" key="1">
    <citation type="submission" date="2021-01" db="EMBL/GenBank/DDBJ databases">
        <title>Genome public.</title>
        <authorList>
            <person name="Liu C."/>
            <person name="Sun Q."/>
        </authorList>
    </citation>
    <scope>NUCLEOTIDE SEQUENCE</scope>
    <source>
        <strain evidence="1">M6</strain>
    </source>
</reference>
<organism evidence="1 2">
    <name type="scientific">Ruminococcus difficilis</name>
    <dbReference type="NCBI Taxonomy" id="2763069"/>
    <lineage>
        <taxon>Bacteria</taxon>
        <taxon>Bacillati</taxon>
        <taxon>Bacillota</taxon>
        <taxon>Clostridia</taxon>
        <taxon>Eubacteriales</taxon>
        <taxon>Oscillospiraceae</taxon>
        <taxon>Ruminococcus</taxon>
    </lineage>
</organism>
<proteinExistence type="predicted"/>
<dbReference type="RefSeq" id="WP_201427348.1">
    <property type="nucleotide sequence ID" value="NZ_JAEQMG010000061.1"/>
</dbReference>
<dbReference type="EMBL" id="JAEQMG010000061">
    <property type="protein sequence ID" value="MBK6088451.1"/>
    <property type="molecule type" value="Genomic_DNA"/>
</dbReference>
<evidence type="ECO:0000313" key="2">
    <source>
        <dbReference type="Proteomes" id="UP000633365"/>
    </source>
</evidence>
<dbReference type="Gene3D" id="3.40.1000.10">
    <property type="entry name" value="Mog1/PsbP, alpha/beta/alpha sandwich"/>
    <property type="match status" value="1"/>
</dbReference>
<name>A0A934TZI8_9FIRM</name>
<gene>
    <name evidence="1" type="ORF">JKK62_07250</name>
</gene>
<comment type="caution">
    <text evidence="1">The sequence shown here is derived from an EMBL/GenBank/DDBJ whole genome shotgun (WGS) entry which is preliminary data.</text>
</comment>
<sequence>MNSIQINNEVNLTYPDGFDLMGEEELIRYFRTPADRWGVYNADKHIILSVNWKKAGFKYLFTDAESYMIDVEAFLHRNLLNYQRVTDYKMKIGKQKAYAIRFEYRVKDAALVQVCDLVAFKYKKHFYSVYYVTRKVNASANLPAFQEVLNSITLK</sequence>
<keyword evidence="2" id="KW-1185">Reference proteome</keyword>
<protein>
    <submittedName>
        <fullName evidence="1">Uncharacterized protein</fullName>
    </submittedName>
</protein>
<dbReference type="Proteomes" id="UP000633365">
    <property type="component" value="Unassembled WGS sequence"/>
</dbReference>
<accession>A0A934TZI8</accession>
<dbReference type="AlphaFoldDB" id="A0A934TZI8"/>